<sequence>MSPLLEKKFLTLTFFNIVANLTVPLTSFADVAVLGQLESHTYVAGVALSNVLFDYLFWGFSFLRMSTTGLTAQAEGNEDNKESFQILLRSLLLGLGVGVLILVTKTYLEEFGFSVLEGEKEVKSAGGEYFKSRIISAPATLCNFVLTGWFLGRSKSATVLVATVIANLVNIGLNIWFILFLDWKAYGAGIATSISQYLMFAFFLILLLKEKERFFHVYHKIQIFSLKGYISLLSLNSDIMIRTLLLITTFSLFRNYSSGLGSETLAANAILHQLILIGAFWIDGAAIAMETVAGNLKGNNNLEGLRKILKMAIVSGLGISLLFCILILLPSEILFELFSKSKSVVALAKEYGYWIAPVLIFGSFAFIFDGFFLGISEGKILRNSMIISSIVFFFPIAYWGKIQNNNHILWFSLSSYMLGRAITLGIVAYKRYFVSQQESFS</sequence>
<dbReference type="GO" id="GO:0015297">
    <property type="term" value="F:antiporter activity"/>
    <property type="evidence" value="ECO:0007669"/>
    <property type="project" value="InterPro"/>
</dbReference>
<feature type="transmembrane region" description="Helical" evidence="6">
    <location>
        <begin position="229"/>
        <end position="253"/>
    </location>
</feature>
<dbReference type="EMBL" id="NPDR01000001">
    <property type="protein sequence ID" value="PJZ50504.1"/>
    <property type="molecule type" value="Genomic_DNA"/>
</dbReference>
<dbReference type="InterPro" id="IPR002528">
    <property type="entry name" value="MATE_fam"/>
</dbReference>
<protein>
    <submittedName>
        <fullName evidence="7">MATE family efflux transporter</fullName>
    </submittedName>
</protein>
<feature type="transmembrane region" description="Helical" evidence="6">
    <location>
        <begin position="159"/>
        <end position="179"/>
    </location>
</feature>
<feature type="transmembrane region" description="Helical" evidence="6">
    <location>
        <begin position="308"/>
        <end position="331"/>
    </location>
</feature>
<proteinExistence type="inferred from homology"/>
<evidence type="ECO:0000256" key="4">
    <source>
        <dbReference type="ARBA" id="ARBA00022989"/>
    </source>
</evidence>
<feature type="transmembrane region" description="Helical" evidence="6">
    <location>
        <begin position="351"/>
        <end position="373"/>
    </location>
</feature>
<feature type="transmembrane region" description="Helical" evidence="6">
    <location>
        <begin position="86"/>
        <end position="108"/>
    </location>
</feature>
<dbReference type="InterPro" id="IPR044644">
    <property type="entry name" value="DinF-like"/>
</dbReference>
<comment type="caution">
    <text evidence="7">The sequence shown here is derived from an EMBL/GenBank/DDBJ whole genome shotgun (WGS) entry which is preliminary data.</text>
</comment>
<keyword evidence="5 6" id="KW-0472">Membrane</keyword>
<name>A0A2M9YG63_9LEPT</name>
<evidence type="ECO:0000256" key="1">
    <source>
        <dbReference type="ARBA" id="ARBA00004141"/>
    </source>
</evidence>
<dbReference type="PANTHER" id="PTHR42893:SF46">
    <property type="entry name" value="PROTEIN DETOXIFICATION 44, CHLOROPLASTIC"/>
    <property type="match status" value="1"/>
</dbReference>
<dbReference type="GO" id="GO:0005886">
    <property type="term" value="C:plasma membrane"/>
    <property type="evidence" value="ECO:0007669"/>
    <property type="project" value="TreeGrafter"/>
</dbReference>
<evidence type="ECO:0000256" key="2">
    <source>
        <dbReference type="ARBA" id="ARBA00010199"/>
    </source>
</evidence>
<evidence type="ECO:0000313" key="8">
    <source>
        <dbReference type="Proteomes" id="UP000231926"/>
    </source>
</evidence>
<feature type="transmembrane region" description="Helical" evidence="6">
    <location>
        <begin position="265"/>
        <end position="287"/>
    </location>
</feature>
<dbReference type="CDD" id="cd13136">
    <property type="entry name" value="MATE_DinF_like"/>
    <property type="match status" value="1"/>
</dbReference>
<dbReference type="PANTHER" id="PTHR42893">
    <property type="entry name" value="PROTEIN DETOXIFICATION 44, CHLOROPLASTIC-RELATED"/>
    <property type="match status" value="1"/>
</dbReference>
<evidence type="ECO:0000256" key="6">
    <source>
        <dbReference type="SAM" id="Phobius"/>
    </source>
</evidence>
<dbReference type="NCBIfam" id="TIGR00797">
    <property type="entry name" value="matE"/>
    <property type="match status" value="1"/>
</dbReference>
<feature type="transmembrane region" description="Helical" evidence="6">
    <location>
        <begin position="408"/>
        <end position="429"/>
    </location>
</feature>
<feature type="transmembrane region" description="Helical" evidence="6">
    <location>
        <begin position="9"/>
        <end position="29"/>
    </location>
</feature>
<keyword evidence="8" id="KW-1185">Reference proteome</keyword>
<evidence type="ECO:0000313" key="7">
    <source>
        <dbReference type="EMBL" id="PJZ50504.1"/>
    </source>
</evidence>
<accession>A0A2M9YG63</accession>
<feature type="transmembrane region" description="Helical" evidence="6">
    <location>
        <begin position="41"/>
        <end position="65"/>
    </location>
</feature>
<keyword evidence="3 6" id="KW-0812">Transmembrane</keyword>
<keyword evidence="4 6" id="KW-1133">Transmembrane helix</keyword>
<dbReference type="Pfam" id="PF01554">
    <property type="entry name" value="MatE"/>
    <property type="match status" value="2"/>
</dbReference>
<comment type="similarity">
    <text evidence="2">Belongs to the multi antimicrobial extrusion (MATE) (TC 2.A.66.1) family.</text>
</comment>
<evidence type="ECO:0000256" key="5">
    <source>
        <dbReference type="ARBA" id="ARBA00023136"/>
    </source>
</evidence>
<feature type="transmembrane region" description="Helical" evidence="6">
    <location>
        <begin position="185"/>
        <end position="208"/>
    </location>
</feature>
<dbReference type="OrthoDB" id="9776324at2"/>
<dbReference type="GO" id="GO:0042910">
    <property type="term" value="F:xenobiotic transmembrane transporter activity"/>
    <property type="evidence" value="ECO:0007669"/>
    <property type="project" value="InterPro"/>
</dbReference>
<evidence type="ECO:0000256" key="3">
    <source>
        <dbReference type="ARBA" id="ARBA00022692"/>
    </source>
</evidence>
<organism evidence="7 8">
    <name type="scientific">Leptospira saintgironsiae</name>
    <dbReference type="NCBI Taxonomy" id="2023183"/>
    <lineage>
        <taxon>Bacteria</taxon>
        <taxon>Pseudomonadati</taxon>
        <taxon>Spirochaetota</taxon>
        <taxon>Spirochaetia</taxon>
        <taxon>Leptospirales</taxon>
        <taxon>Leptospiraceae</taxon>
        <taxon>Leptospira</taxon>
    </lineage>
</organism>
<feature type="transmembrane region" description="Helical" evidence="6">
    <location>
        <begin position="134"/>
        <end position="152"/>
    </location>
</feature>
<comment type="subcellular location">
    <subcellularLocation>
        <location evidence="1">Membrane</location>
        <topology evidence="1">Multi-pass membrane protein</topology>
    </subcellularLocation>
</comment>
<dbReference type="AlphaFoldDB" id="A0A2M9YG63"/>
<dbReference type="RefSeq" id="WP_100708614.1">
    <property type="nucleotide sequence ID" value="NZ_NPDR01000001.1"/>
</dbReference>
<gene>
    <name evidence="7" type="ORF">CH362_01655</name>
</gene>
<feature type="transmembrane region" description="Helical" evidence="6">
    <location>
        <begin position="385"/>
        <end position="402"/>
    </location>
</feature>
<reference evidence="7 8" key="1">
    <citation type="submission" date="2017-07" db="EMBL/GenBank/DDBJ databases">
        <title>Leptospira spp. isolated from tropical soils.</title>
        <authorList>
            <person name="Thibeaux R."/>
            <person name="Iraola G."/>
            <person name="Ferres I."/>
            <person name="Bierque E."/>
            <person name="Girault D."/>
            <person name="Soupe-Gilbert M.-E."/>
            <person name="Picardeau M."/>
            <person name="Goarant C."/>
        </authorList>
    </citation>
    <scope>NUCLEOTIDE SEQUENCE [LARGE SCALE GENOMIC DNA]</scope>
    <source>
        <strain evidence="7 8">FH4-C-A2</strain>
    </source>
</reference>
<dbReference type="Proteomes" id="UP000231926">
    <property type="component" value="Unassembled WGS sequence"/>
</dbReference>